<reference evidence="1" key="1">
    <citation type="submission" date="2021-06" db="EMBL/GenBank/DDBJ databases">
        <authorList>
            <person name="Kallberg Y."/>
            <person name="Tangrot J."/>
            <person name="Rosling A."/>
        </authorList>
    </citation>
    <scope>NUCLEOTIDE SEQUENCE</scope>
    <source>
        <strain evidence="1">MA453B</strain>
    </source>
</reference>
<organism evidence="1 2">
    <name type="scientific">Dentiscutata erythropus</name>
    <dbReference type="NCBI Taxonomy" id="1348616"/>
    <lineage>
        <taxon>Eukaryota</taxon>
        <taxon>Fungi</taxon>
        <taxon>Fungi incertae sedis</taxon>
        <taxon>Mucoromycota</taxon>
        <taxon>Glomeromycotina</taxon>
        <taxon>Glomeromycetes</taxon>
        <taxon>Diversisporales</taxon>
        <taxon>Gigasporaceae</taxon>
        <taxon>Dentiscutata</taxon>
    </lineage>
</organism>
<dbReference type="EMBL" id="CAJVPY010021146">
    <property type="protein sequence ID" value="CAG8778504.1"/>
    <property type="molecule type" value="Genomic_DNA"/>
</dbReference>
<feature type="non-terminal residue" evidence="1">
    <location>
        <position position="1"/>
    </location>
</feature>
<keyword evidence="2" id="KW-1185">Reference proteome</keyword>
<dbReference type="Proteomes" id="UP000789405">
    <property type="component" value="Unassembled WGS sequence"/>
</dbReference>
<accession>A0A9N9P0M6</accession>
<feature type="non-terminal residue" evidence="1">
    <location>
        <position position="76"/>
    </location>
</feature>
<comment type="caution">
    <text evidence="1">The sequence shown here is derived from an EMBL/GenBank/DDBJ whole genome shotgun (WGS) entry which is preliminary data.</text>
</comment>
<protein>
    <submittedName>
        <fullName evidence="1">5595_t:CDS:1</fullName>
    </submittedName>
</protein>
<gene>
    <name evidence="1" type="ORF">DERYTH_LOCUS19384</name>
</gene>
<dbReference type="OrthoDB" id="2397143at2759"/>
<proteinExistence type="predicted"/>
<sequence>QLKAKEVLLTEETLFTQSIENMGLEILPKVRNDAVRKVEKVQESAKRRHDQDLQHIEEFKKGDLVLVYKASQQHSK</sequence>
<name>A0A9N9P0M6_9GLOM</name>
<dbReference type="AlphaFoldDB" id="A0A9N9P0M6"/>
<evidence type="ECO:0000313" key="1">
    <source>
        <dbReference type="EMBL" id="CAG8778504.1"/>
    </source>
</evidence>
<evidence type="ECO:0000313" key="2">
    <source>
        <dbReference type="Proteomes" id="UP000789405"/>
    </source>
</evidence>